<evidence type="ECO:0000313" key="1">
    <source>
        <dbReference type="EMBL" id="GDH56481.1"/>
    </source>
</evidence>
<name>A0A403SCF5_ECOLX</name>
<protein>
    <submittedName>
        <fullName evidence="1">Surface exclusion protein TraS</fullName>
    </submittedName>
</protein>
<dbReference type="AlphaFoldDB" id="A0A403SCF5"/>
<gene>
    <name evidence="1" type="primary">traS_2</name>
    <name evidence="1" type="ORF">BvCmsKKP061_04100</name>
</gene>
<accession>A0A403SCF5</accession>
<proteinExistence type="predicted"/>
<dbReference type="EMBL" id="BFXY01000133">
    <property type="protein sequence ID" value="GDH56481.1"/>
    <property type="molecule type" value="Genomic_DNA"/>
</dbReference>
<evidence type="ECO:0000313" key="2">
    <source>
        <dbReference type="Proteomes" id="UP000303027"/>
    </source>
</evidence>
<dbReference type="Proteomes" id="UP000303027">
    <property type="component" value="Unassembled WGS sequence"/>
</dbReference>
<organism evidence="1 2">
    <name type="scientific">Escherichia coli</name>
    <dbReference type="NCBI Taxonomy" id="562"/>
    <lineage>
        <taxon>Bacteria</taxon>
        <taxon>Pseudomonadati</taxon>
        <taxon>Pseudomonadota</taxon>
        <taxon>Gammaproteobacteria</taxon>
        <taxon>Enterobacterales</taxon>
        <taxon>Enterobacteriaceae</taxon>
        <taxon>Escherichia</taxon>
    </lineage>
</organism>
<reference evidence="1 2" key="1">
    <citation type="submission" date="2018-04" db="EMBL/GenBank/DDBJ databases">
        <title>Large scale genomics of bovine and human commensal E. coli to reveal the emerging process of EHEC.</title>
        <authorList>
            <person name="Arimizu Y."/>
            <person name="Ogura Y."/>
        </authorList>
    </citation>
    <scope>NUCLEOTIDE SEQUENCE [LARGE SCALE GENOMIC DNA]</scope>
    <source>
        <strain evidence="1 2">KK-P061</strain>
    </source>
</reference>
<dbReference type="RefSeq" id="WP_050864282.1">
    <property type="nucleotide sequence ID" value="NZ_BFXY01000133.1"/>
</dbReference>
<sequence length="169" mass="19412">MITHYDIKMETQRLKAVLSNEGVNIPPLLQVIRPGVCVFLFVFLWPTFVQFLLYHDSPRYSGVDVCISGMMGLILFVAITNGMMLYLSIPDKFRSESKIVICMYSKAKSYIYSFLIVFSLISFMHSFLYVFTLIVLYALFLLLYLIDISRYKLSGIVAVIQSLKKESVS</sequence>
<dbReference type="NCBIfam" id="NF010304">
    <property type="entry name" value="PRK13741.1"/>
    <property type="match status" value="1"/>
</dbReference>
<comment type="caution">
    <text evidence="1">The sequence shown here is derived from an EMBL/GenBank/DDBJ whole genome shotgun (WGS) entry which is preliminary data.</text>
</comment>